<evidence type="ECO:0000259" key="11">
    <source>
        <dbReference type="Pfam" id="PF00365"/>
    </source>
</evidence>
<dbReference type="InterPro" id="IPR035966">
    <property type="entry name" value="PKF_sf"/>
</dbReference>
<evidence type="ECO:0000256" key="5">
    <source>
        <dbReference type="ARBA" id="ARBA00022679"/>
    </source>
</evidence>
<feature type="binding site" evidence="10">
    <location>
        <position position="12"/>
    </location>
    <ligand>
        <name>ATP</name>
        <dbReference type="ChEBI" id="CHEBI:30616"/>
    </ligand>
</feature>
<dbReference type="InterPro" id="IPR022953">
    <property type="entry name" value="ATP_PFK"/>
</dbReference>
<evidence type="ECO:0000256" key="6">
    <source>
        <dbReference type="ARBA" id="ARBA00022723"/>
    </source>
</evidence>
<dbReference type="GO" id="GO:0061621">
    <property type="term" value="P:canonical glycolysis"/>
    <property type="evidence" value="ECO:0007669"/>
    <property type="project" value="TreeGrafter"/>
</dbReference>
<comment type="function">
    <text evidence="10">Catalyzes the phosphorylation of D-fructose 6-phosphate to fructose 1,6-bisphosphate by ATP, the first committing step of glycolysis.</text>
</comment>
<dbReference type="GO" id="GO:0030388">
    <property type="term" value="P:fructose 1,6-bisphosphate metabolic process"/>
    <property type="evidence" value="ECO:0007669"/>
    <property type="project" value="TreeGrafter"/>
</dbReference>
<keyword evidence="10" id="KW-0067">ATP-binding</keyword>
<accession>A0A5S9F2T9</accession>
<feature type="binding site" description="in other chain" evidence="10">
    <location>
        <position position="232"/>
    </location>
    <ligand>
        <name>substrate</name>
        <note>ligand shared between dimeric partners</note>
    </ligand>
</feature>
<feature type="binding site" evidence="10">
    <location>
        <position position="277"/>
    </location>
    <ligand>
        <name>substrate</name>
        <note>ligand shared between dimeric partners</note>
    </ligand>
</feature>
<dbReference type="GO" id="GO:0005524">
    <property type="term" value="F:ATP binding"/>
    <property type="evidence" value="ECO:0007669"/>
    <property type="project" value="UniProtKB-KW"/>
</dbReference>
<reference evidence="12 13" key="1">
    <citation type="submission" date="2019-08" db="EMBL/GenBank/DDBJ databases">
        <title>Complete genome sequence of Candidatus Uab amorphum.</title>
        <authorList>
            <person name="Shiratori T."/>
            <person name="Suzuki S."/>
            <person name="Kakizawa Y."/>
            <person name="Ishida K."/>
        </authorList>
    </citation>
    <scope>NUCLEOTIDE SEQUENCE [LARGE SCALE GENOMIC DNA]</scope>
    <source>
        <strain evidence="12 13">SRT547</strain>
    </source>
</reference>
<organism evidence="12 13">
    <name type="scientific">Uabimicrobium amorphum</name>
    <dbReference type="NCBI Taxonomy" id="2596890"/>
    <lineage>
        <taxon>Bacteria</taxon>
        <taxon>Pseudomonadati</taxon>
        <taxon>Planctomycetota</taxon>
        <taxon>Candidatus Uabimicrobiia</taxon>
        <taxon>Candidatus Uabimicrobiales</taxon>
        <taxon>Candidatus Uabimicrobiaceae</taxon>
        <taxon>Candidatus Uabimicrobium</taxon>
    </lineage>
</organism>
<dbReference type="NCBIfam" id="TIGR02483">
    <property type="entry name" value="PFK_mixed"/>
    <property type="match status" value="1"/>
</dbReference>
<dbReference type="GO" id="GO:0005945">
    <property type="term" value="C:6-phosphofructokinase complex"/>
    <property type="evidence" value="ECO:0007669"/>
    <property type="project" value="TreeGrafter"/>
</dbReference>
<dbReference type="PANTHER" id="PTHR13697:SF52">
    <property type="entry name" value="ATP-DEPENDENT 6-PHOSPHOFRUCTOKINASE 3"/>
    <property type="match status" value="1"/>
</dbReference>
<dbReference type="UniPathway" id="UPA00109">
    <property type="reaction ID" value="UER00182"/>
</dbReference>
<dbReference type="FunFam" id="3.40.50.460:FF:000002">
    <property type="entry name" value="ATP-dependent 6-phosphofructokinase"/>
    <property type="match status" value="1"/>
</dbReference>
<feature type="binding site" evidence="10">
    <location>
        <position position="172"/>
    </location>
    <ligand>
        <name>substrate</name>
        <note>ligand shared between dimeric partners</note>
    </ligand>
</feature>
<feature type="binding site" evidence="10">
    <location>
        <position position="113"/>
    </location>
    <ligand>
        <name>Mg(2+)</name>
        <dbReference type="ChEBI" id="CHEBI:18420"/>
        <note>catalytic</note>
    </ligand>
</feature>
<dbReference type="GO" id="GO:0048029">
    <property type="term" value="F:monosaccharide binding"/>
    <property type="evidence" value="ECO:0007669"/>
    <property type="project" value="TreeGrafter"/>
</dbReference>
<dbReference type="GO" id="GO:0003872">
    <property type="term" value="F:6-phosphofructokinase activity"/>
    <property type="evidence" value="ECO:0007669"/>
    <property type="project" value="UniProtKB-UniRule"/>
</dbReference>
<dbReference type="GO" id="GO:0006002">
    <property type="term" value="P:fructose 6-phosphate metabolic process"/>
    <property type="evidence" value="ECO:0007669"/>
    <property type="project" value="InterPro"/>
</dbReference>
<comment type="subcellular location">
    <subcellularLocation>
        <location evidence="2 10">Cytoplasm</location>
    </subcellularLocation>
</comment>
<keyword evidence="7 10" id="KW-0418">Kinase</keyword>
<keyword evidence="5 10" id="KW-0808">Transferase</keyword>
<dbReference type="EMBL" id="AP019860">
    <property type="protein sequence ID" value="BBM82714.1"/>
    <property type="molecule type" value="Genomic_DNA"/>
</dbReference>
<sequence length="359" mass="38484">MSKKIAILTGGGDCPGLNAVIRAVVKSSLRNGWQVYGVLQGFSGLLDPENKVIEMNEEHVRGILHIGGTILGTTNRANPFEYVEDGEKKDVSSRVKDNFAKLGLDALICIGGDGTLSIANQFSQMGLPVIGIPKTIDNDLASTVITFGFDTAVNNATDALDKLHSTAESHERVIVVELMGRYAGWITLNAGVSGGADVILIPEIPFNMEYVCQKIESRYNKGRKFAIVAVAEGAKPKGASELFSKGKGEEGRQEVVLGGIGEWVANEIRQRTKRDTRTLTLGHLQRGGTPTTFDRLLSTRFGAAAVRMVKDGQFGIMVALAPPNVVAVPLEEAIKNSKQVPHDSDVVLSARQIGISFGD</sequence>
<comment type="pathway">
    <text evidence="3 10">Carbohydrate degradation; glycolysis; D-glyceraldehyde 3-phosphate and glycerone phosphate from D-glucose: step 3/4.</text>
</comment>
<keyword evidence="10" id="KW-0547">Nucleotide-binding</keyword>
<dbReference type="GO" id="GO:0047334">
    <property type="term" value="F:diphosphate-fructose-6-phosphate 1-phosphotransferase activity"/>
    <property type="evidence" value="ECO:0007669"/>
    <property type="project" value="InterPro"/>
</dbReference>
<evidence type="ECO:0000256" key="1">
    <source>
        <dbReference type="ARBA" id="ARBA00001946"/>
    </source>
</evidence>
<dbReference type="GO" id="GO:0016208">
    <property type="term" value="F:AMP binding"/>
    <property type="evidence" value="ECO:0007669"/>
    <property type="project" value="TreeGrafter"/>
</dbReference>
<gene>
    <name evidence="10" type="primary">pfkA</name>
    <name evidence="12" type="ORF">UABAM_01057</name>
</gene>
<evidence type="ECO:0000256" key="10">
    <source>
        <dbReference type="HAMAP-Rule" id="MF_01976"/>
    </source>
</evidence>
<dbReference type="GO" id="GO:0042802">
    <property type="term" value="F:identical protein binding"/>
    <property type="evidence" value="ECO:0007669"/>
    <property type="project" value="TreeGrafter"/>
</dbReference>
<feature type="site" description="Important for substrate specificity; cannot use PPi as phosphoryl donor" evidence="10">
    <location>
        <position position="114"/>
    </location>
</feature>
<dbReference type="InterPro" id="IPR015912">
    <property type="entry name" value="Phosphofructokinase_CS"/>
</dbReference>
<evidence type="ECO:0000256" key="3">
    <source>
        <dbReference type="ARBA" id="ARBA00004679"/>
    </source>
</evidence>
<dbReference type="NCBIfam" id="NF002872">
    <property type="entry name" value="PRK03202.1"/>
    <property type="match status" value="1"/>
</dbReference>
<feature type="binding site" evidence="10">
    <location>
        <begin position="76"/>
        <end position="77"/>
    </location>
    <ligand>
        <name>ATP</name>
        <dbReference type="ChEBI" id="CHEBI:30616"/>
    </ligand>
</feature>
<evidence type="ECO:0000256" key="2">
    <source>
        <dbReference type="ARBA" id="ARBA00004496"/>
    </source>
</evidence>
<dbReference type="Gene3D" id="3.40.50.460">
    <property type="entry name" value="Phosphofructokinase domain"/>
    <property type="match status" value="1"/>
</dbReference>
<dbReference type="RefSeq" id="WP_151966950.1">
    <property type="nucleotide sequence ID" value="NZ_AP019860.1"/>
</dbReference>
<dbReference type="PRINTS" id="PR00476">
    <property type="entry name" value="PHFRCTKINASE"/>
</dbReference>
<feature type="domain" description="Phosphofructokinase" evidence="11">
    <location>
        <begin position="4"/>
        <end position="308"/>
    </location>
</feature>
<comment type="caution">
    <text evidence="10">Lacks conserved residue(s) required for the propagation of feature annotation.</text>
</comment>
<keyword evidence="8 10" id="KW-0460">Magnesium</keyword>
<dbReference type="GO" id="GO:0070095">
    <property type="term" value="F:fructose-6-phosphate binding"/>
    <property type="evidence" value="ECO:0007669"/>
    <property type="project" value="TreeGrafter"/>
</dbReference>
<dbReference type="HAMAP" id="MF_01976">
    <property type="entry name" value="Phosphofructokinase_III"/>
    <property type="match status" value="1"/>
</dbReference>
<dbReference type="GO" id="GO:0046872">
    <property type="term" value="F:metal ion binding"/>
    <property type="evidence" value="ECO:0007669"/>
    <property type="project" value="UniProtKB-KW"/>
</dbReference>
<feature type="binding site" description="in other chain" evidence="10">
    <location>
        <begin position="135"/>
        <end position="137"/>
    </location>
    <ligand>
        <name>substrate</name>
        <note>ligand shared between dimeric partners</note>
    </ligand>
</feature>
<dbReference type="OrthoDB" id="9802503at2"/>
<dbReference type="PROSITE" id="PS00433">
    <property type="entry name" value="PHOSPHOFRUCTOKINASE"/>
    <property type="match status" value="1"/>
</dbReference>
<protein>
    <recommendedName>
        <fullName evidence="10">ATP-dependent 6-phosphofructokinase</fullName>
        <shortName evidence="10">ATP-PFK</shortName>
        <shortName evidence="10">Phosphofructokinase</shortName>
        <ecNumber evidence="10">2.7.1.11</ecNumber>
    </recommendedName>
    <alternativeName>
        <fullName evidence="10">Phosphohexokinase</fullName>
    </alternativeName>
</protein>
<dbReference type="InterPro" id="IPR012003">
    <property type="entry name" value="ATP_PFK_prok-type"/>
</dbReference>
<dbReference type="InterPro" id="IPR000023">
    <property type="entry name" value="Phosphofructokinase_dom"/>
</dbReference>
<keyword evidence="9 10" id="KW-0324">Glycolysis</keyword>
<dbReference type="Proteomes" id="UP000326354">
    <property type="component" value="Chromosome"/>
</dbReference>
<dbReference type="PANTHER" id="PTHR13697">
    <property type="entry name" value="PHOSPHOFRUCTOKINASE"/>
    <property type="match status" value="1"/>
</dbReference>
<evidence type="ECO:0000256" key="8">
    <source>
        <dbReference type="ARBA" id="ARBA00022842"/>
    </source>
</evidence>
<keyword evidence="6 10" id="KW-0479">Metal-binding</keyword>
<dbReference type="KEGG" id="uam:UABAM_01057"/>
<feature type="active site" description="Proton acceptor" evidence="10">
    <location>
        <position position="137"/>
    </location>
</feature>
<dbReference type="InterPro" id="IPR012829">
    <property type="entry name" value="Phosphofructokinase_III"/>
</dbReference>
<dbReference type="SUPFAM" id="SSF53784">
    <property type="entry name" value="Phosphofructokinase"/>
    <property type="match status" value="1"/>
</dbReference>
<evidence type="ECO:0000313" key="13">
    <source>
        <dbReference type="Proteomes" id="UP000326354"/>
    </source>
</evidence>
<dbReference type="EC" id="2.7.1.11" evidence="10"/>
<comment type="cofactor">
    <cofactor evidence="1 10">
        <name>Mg(2+)</name>
        <dbReference type="ChEBI" id="CHEBI:18420"/>
    </cofactor>
</comment>
<comment type="subunit">
    <text evidence="10">Homodimer or homotetramer.</text>
</comment>
<comment type="similarity">
    <text evidence="10">Belongs to the phosphofructokinase type A (PFKA) family. Mixed-substrate PFK group III subfamily.</text>
</comment>
<dbReference type="Gene3D" id="3.40.50.450">
    <property type="match status" value="1"/>
</dbReference>
<keyword evidence="13" id="KW-1185">Reference proteome</keyword>
<evidence type="ECO:0000256" key="9">
    <source>
        <dbReference type="ARBA" id="ARBA00023152"/>
    </source>
</evidence>
<evidence type="ECO:0000313" key="12">
    <source>
        <dbReference type="EMBL" id="BBM82714.1"/>
    </source>
</evidence>
<dbReference type="PIRSF" id="PIRSF000532">
    <property type="entry name" value="ATP_PFK_prok"/>
    <property type="match status" value="1"/>
</dbReference>
<keyword evidence="4 10" id="KW-0963">Cytoplasm</keyword>
<name>A0A5S9F2T9_UABAM</name>
<dbReference type="Pfam" id="PF00365">
    <property type="entry name" value="PFK"/>
    <property type="match status" value="1"/>
</dbReference>
<feature type="binding site" description="in other chain" evidence="10">
    <location>
        <begin position="179"/>
        <end position="181"/>
    </location>
    <ligand>
        <name>substrate</name>
        <note>ligand shared between dimeric partners</note>
    </ligand>
</feature>
<feature type="binding site" evidence="10">
    <location>
        <begin position="112"/>
        <end position="115"/>
    </location>
    <ligand>
        <name>ATP</name>
        <dbReference type="ChEBI" id="CHEBI:30616"/>
    </ligand>
</feature>
<evidence type="ECO:0000256" key="7">
    <source>
        <dbReference type="ARBA" id="ARBA00022777"/>
    </source>
</evidence>
<dbReference type="AlphaFoldDB" id="A0A5S9F2T9"/>
<comment type="catalytic activity">
    <reaction evidence="10">
        <text>beta-D-fructose 6-phosphate + ATP = beta-D-fructose 1,6-bisphosphate + ADP + H(+)</text>
        <dbReference type="Rhea" id="RHEA:16109"/>
        <dbReference type="ChEBI" id="CHEBI:15378"/>
        <dbReference type="ChEBI" id="CHEBI:30616"/>
        <dbReference type="ChEBI" id="CHEBI:32966"/>
        <dbReference type="ChEBI" id="CHEBI:57634"/>
        <dbReference type="ChEBI" id="CHEBI:456216"/>
        <dbReference type="EC" id="2.7.1.11"/>
    </reaction>
</comment>
<proteinExistence type="inferred from homology"/>
<feature type="binding site" description="in other chain" evidence="10">
    <location>
        <begin position="283"/>
        <end position="286"/>
    </location>
    <ligand>
        <name>substrate</name>
        <note>ligand shared between dimeric partners</note>
    </ligand>
</feature>
<evidence type="ECO:0000256" key="4">
    <source>
        <dbReference type="ARBA" id="ARBA00022490"/>
    </source>
</evidence>